<dbReference type="Proteomes" id="UP001201262">
    <property type="component" value="Unassembled WGS sequence"/>
</dbReference>
<dbReference type="GO" id="GO:0005886">
    <property type="term" value="C:plasma membrane"/>
    <property type="evidence" value="ECO:0007669"/>
    <property type="project" value="UniProtKB-SubCell"/>
</dbReference>
<protein>
    <recommendedName>
        <fullName evidence="10">1,3-beta-glucanosyltransferase</fullName>
        <ecNumber evidence="10">2.4.1.-</ecNumber>
    </recommendedName>
</protein>
<dbReference type="FunFam" id="3.20.20.80:FF:000032">
    <property type="entry name" value="1,3-beta-glucanosyltransferase"/>
    <property type="match status" value="1"/>
</dbReference>
<dbReference type="GO" id="GO:0031505">
    <property type="term" value="P:fungal-type cell wall organization"/>
    <property type="evidence" value="ECO:0007669"/>
    <property type="project" value="TreeGrafter"/>
</dbReference>
<keyword evidence="7" id="KW-0325">Glycoprotein</keyword>
<keyword evidence="5 10" id="KW-0732">Signal</keyword>
<feature type="region of interest" description="Disordered" evidence="11">
    <location>
        <begin position="425"/>
        <end position="452"/>
    </location>
</feature>
<reference evidence="12" key="1">
    <citation type="submission" date="2021-12" db="EMBL/GenBank/DDBJ databases">
        <title>Convergent genome expansion in fungi linked to evolution of root-endophyte symbiosis.</title>
        <authorList>
            <consortium name="DOE Joint Genome Institute"/>
            <person name="Ke Y.-H."/>
            <person name="Bonito G."/>
            <person name="Liao H.-L."/>
            <person name="Looney B."/>
            <person name="Rojas-Flechas A."/>
            <person name="Nash J."/>
            <person name="Hameed K."/>
            <person name="Schadt C."/>
            <person name="Martin F."/>
            <person name="Crous P.W."/>
            <person name="Miettinen O."/>
            <person name="Magnuson J.K."/>
            <person name="Labbe J."/>
            <person name="Jacobson D."/>
            <person name="Doktycz M.J."/>
            <person name="Veneault-Fourrey C."/>
            <person name="Kuo A."/>
            <person name="Mondo S."/>
            <person name="Calhoun S."/>
            <person name="Riley R."/>
            <person name="Ohm R."/>
            <person name="LaButti K."/>
            <person name="Andreopoulos B."/>
            <person name="Pangilinan J."/>
            <person name="Nolan M."/>
            <person name="Tritt A."/>
            <person name="Clum A."/>
            <person name="Lipzen A."/>
            <person name="Daum C."/>
            <person name="Barry K."/>
            <person name="Grigoriev I.V."/>
            <person name="Vilgalys R."/>
        </authorList>
    </citation>
    <scope>NUCLEOTIDE SEQUENCE</scope>
    <source>
        <strain evidence="12">PMI_201</strain>
    </source>
</reference>
<comment type="similarity">
    <text evidence="2 10">Belongs to the glycosyl hydrolase 72 family.</text>
</comment>
<organism evidence="12 13">
    <name type="scientific">Talaromyces proteolyticus</name>
    <dbReference type="NCBI Taxonomy" id="1131652"/>
    <lineage>
        <taxon>Eukaryota</taxon>
        <taxon>Fungi</taxon>
        <taxon>Dikarya</taxon>
        <taxon>Ascomycota</taxon>
        <taxon>Pezizomycotina</taxon>
        <taxon>Eurotiomycetes</taxon>
        <taxon>Eurotiomycetidae</taxon>
        <taxon>Eurotiales</taxon>
        <taxon>Trichocomaceae</taxon>
        <taxon>Talaromyces</taxon>
        <taxon>Talaromyces sect. Bacilispori</taxon>
    </lineage>
</organism>
<keyword evidence="3 10" id="KW-0336">GPI-anchor</keyword>
<keyword evidence="6 10" id="KW-0472">Membrane</keyword>
<dbReference type="GO" id="GO:0071970">
    <property type="term" value="P:fungal-type cell wall (1-&gt;3)-beta-D-glucan biosynthetic process"/>
    <property type="evidence" value="ECO:0007669"/>
    <property type="project" value="TreeGrafter"/>
</dbReference>
<dbReference type="InterPro" id="IPR017853">
    <property type="entry name" value="GH"/>
</dbReference>
<dbReference type="AlphaFoldDB" id="A0AAD4Q149"/>
<accession>A0AAD4Q149</accession>
<evidence type="ECO:0000256" key="9">
    <source>
        <dbReference type="ARBA" id="ARBA00025026"/>
    </source>
</evidence>
<dbReference type="InterPro" id="IPR004886">
    <property type="entry name" value="Glucanosyltransferase"/>
</dbReference>
<dbReference type="SUPFAM" id="SSF51445">
    <property type="entry name" value="(Trans)glycosidases"/>
    <property type="match status" value="1"/>
</dbReference>
<feature type="chain" id="PRO_5041770517" description="1,3-beta-glucanosyltransferase" evidence="10">
    <location>
        <begin position="22"/>
        <end position="478"/>
    </location>
</feature>
<comment type="subcellular location">
    <subcellularLocation>
        <location evidence="1 10">Cell membrane</location>
        <topology evidence="1 10">Lipid-anchor</topology>
        <topology evidence="1 10">GPI-anchor</topology>
    </subcellularLocation>
</comment>
<dbReference type="PANTHER" id="PTHR31468">
    <property type="entry name" value="1,3-BETA-GLUCANOSYLTRANSFERASE GAS1"/>
    <property type="match status" value="1"/>
</dbReference>
<dbReference type="EMBL" id="JAJTJA010000006">
    <property type="protein sequence ID" value="KAH8697878.1"/>
    <property type="molecule type" value="Genomic_DNA"/>
</dbReference>
<comment type="function">
    <text evidence="9">Splits internally a 1,3-beta-glucan molecule and transfers the newly generated reducing end (the donor) to the non-reducing end of another 1,3-beta-glucan molecule (the acceptor) forming a 1,3-beta linkage, resulting in the elongation of 1,3-beta-glucan chains in the cell wall. Involved in cell wall morphogenesis.</text>
</comment>
<dbReference type="PANTHER" id="PTHR31468:SF4">
    <property type="entry name" value="1,3-BETA-GLUCANOSYLTRANSFERASE GAS3-RELATED"/>
    <property type="match status" value="1"/>
</dbReference>
<dbReference type="RefSeq" id="XP_046072579.1">
    <property type="nucleotide sequence ID" value="XM_046220459.1"/>
</dbReference>
<dbReference type="GO" id="GO:0042124">
    <property type="term" value="F:1,3-beta-glucanosyltransferase activity"/>
    <property type="evidence" value="ECO:0007669"/>
    <property type="project" value="TreeGrafter"/>
</dbReference>
<keyword evidence="13" id="KW-1185">Reference proteome</keyword>
<dbReference type="Pfam" id="PF03198">
    <property type="entry name" value="Glyco_hydro_72"/>
    <property type="match status" value="1"/>
</dbReference>
<comment type="caution">
    <text evidence="12">The sequence shown here is derived from an EMBL/GenBank/DDBJ whole genome shotgun (WGS) entry which is preliminary data.</text>
</comment>
<evidence type="ECO:0000256" key="5">
    <source>
        <dbReference type="ARBA" id="ARBA00022729"/>
    </source>
</evidence>
<evidence type="ECO:0000256" key="4">
    <source>
        <dbReference type="ARBA" id="ARBA00022679"/>
    </source>
</evidence>
<evidence type="ECO:0000256" key="2">
    <source>
        <dbReference type="ARBA" id="ARBA00007528"/>
    </source>
</evidence>
<evidence type="ECO:0000256" key="7">
    <source>
        <dbReference type="ARBA" id="ARBA00023180"/>
    </source>
</evidence>
<evidence type="ECO:0000256" key="6">
    <source>
        <dbReference type="ARBA" id="ARBA00023136"/>
    </source>
</evidence>
<keyword evidence="4 10" id="KW-0808">Transferase</keyword>
<gene>
    <name evidence="12" type="ORF">BGW36DRAFT_427821</name>
</gene>
<keyword evidence="8 10" id="KW-0449">Lipoprotein</keyword>
<evidence type="ECO:0000256" key="10">
    <source>
        <dbReference type="RuleBase" id="RU361209"/>
    </source>
</evidence>
<evidence type="ECO:0000313" key="12">
    <source>
        <dbReference type="EMBL" id="KAH8697878.1"/>
    </source>
</evidence>
<name>A0AAD4Q149_9EURO</name>
<evidence type="ECO:0000313" key="13">
    <source>
        <dbReference type="Proteomes" id="UP001201262"/>
    </source>
</evidence>
<dbReference type="GeneID" id="70250746"/>
<evidence type="ECO:0000256" key="3">
    <source>
        <dbReference type="ARBA" id="ARBA00022622"/>
    </source>
</evidence>
<proteinExistence type="inferred from homology"/>
<dbReference type="EC" id="2.4.1.-" evidence="10"/>
<evidence type="ECO:0000256" key="8">
    <source>
        <dbReference type="ARBA" id="ARBA00023288"/>
    </source>
</evidence>
<evidence type="ECO:0000256" key="1">
    <source>
        <dbReference type="ARBA" id="ARBA00004609"/>
    </source>
</evidence>
<dbReference type="GO" id="GO:0098552">
    <property type="term" value="C:side of membrane"/>
    <property type="evidence" value="ECO:0007669"/>
    <property type="project" value="UniProtKB-KW"/>
</dbReference>
<evidence type="ECO:0000256" key="11">
    <source>
        <dbReference type="SAM" id="MobiDB-lite"/>
    </source>
</evidence>
<sequence length="478" mass="51032">MPLSYAKLLAAACGLASTASALHPLVVEGKDFVNSVTKDRFQIIGVDYQPGGSAAFKKTADPLSDKDTCLRDAAVLQRLGVNAIRVYNLAPSADHDACASIFNAAGIYMFLDVNSPLTNGALDQTAPWTTYNHFYMQQVFGVIEAFKNYPNTAAFFSANEVISESSTENAGIYIRAVQRDMHQYIEKHANRSIPVGYSAADVRPLLVDTAYYLSCNLENSTESRSDFFGLNSYSWCGDATYTSSGYNVLTQDFKDISMPVFFSETGCNNVKPRVFSEIEAIYGPDMSSSLSGALVYEYSQEANDYGLVVINSNGSVSLRVDYDNLQKQYNKLDLKAITQSNSSQTSMNAPTCNPDEITSNITKSFDIPKQVDGIDKLIANGYTTDVHVGQLVDVTSTTPSQQVYDTNGNIISGIKLNVLSDDATNTPSNTTTSGSTSSSGTTTSGSSAAATSSGAASSLTAGSMTGIGGLLAFALMAL</sequence>
<feature type="signal peptide" evidence="10">
    <location>
        <begin position="1"/>
        <end position="21"/>
    </location>
</feature>
<dbReference type="Gene3D" id="3.20.20.80">
    <property type="entry name" value="Glycosidases"/>
    <property type="match status" value="1"/>
</dbReference>